<evidence type="ECO:0000313" key="12">
    <source>
        <dbReference type="EMBL" id="XDI37316.1"/>
    </source>
</evidence>
<dbReference type="EC" id="3.4.-.-" evidence="12"/>
<keyword evidence="6 9" id="KW-0378">Hydrolase</keyword>
<sequence length="591" mass="65175">MWRMAKTVAIVAVVGLALAMIGRALIDDNQYAIQQKEIPKKLETNAMDQLMAEDLALTTSMFLKQLSAQLQRWADADLSDVEIQNRFEEEVSEHAHFNGFALLHNDQPDVTVGDMSVSNPNLITHHHMSSEFSDPYQVDGKMYMLMGEETKGGQKILGEIDLSFVKAFIRNTAAVADASGNFFVSGDNPNIDWKTTADLPESIRSVTVPELGWQIAVQSEQPEKEKLTYVEHQAVIKFKRPQSNLTWFDEHPDLDVVRQNDPFYVVENDKESTETLIKRLQRDYDLAFVEPNYVFSQTGTTALSTVPNDEFFAPYQWNLEQIEMSEGWNLSGGDNVTIAILDTGVDPDHQDLKDKLLTGFNAFDDSSDHSDAHGHGTHVAGVAAALTNNVTGIAGVSWNSNILPVKVLNDNGEGSSYEVAKGIYWAVDNGADVINMSLGDYYHADVLQDAVRYAYENDVVLIAASGNDNVQDPMYPAQYEEVLTVAAVDDSRNRAFFSNYGQHIDVAAPGAHIPSLFPNNQYTVMSGTSMAAPHVAGLAGLVRAMRPDLSVEQVYEVIRNSARDLGTEGHDEYYGHGEIDVAGTLQSLAGN</sequence>
<dbReference type="EMBL" id="CP162551">
    <property type="protein sequence ID" value="XDI37316.1"/>
    <property type="molecule type" value="Genomic_DNA"/>
</dbReference>
<evidence type="ECO:0000256" key="1">
    <source>
        <dbReference type="ARBA" id="ARBA00001913"/>
    </source>
</evidence>
<dbReference type="InterPro" id="IPR015500">
    <property type="entry name" value="Peptidase_S8_subtilisin-rel"/>
</dbReference>
<evidence type="ECO:0000256" key="9">
    <source>
        <dbReference type="PROSITE-ProRule" id="PRU01240"/>
    </source>
</evidence>
<evidence type="ECO:0000256" key="6">
    <source>
        <dbReference type="ARBA" id="ARBA00022801"/>
    </source>
</evidence>
<keyword evidence="5 9" id="KW-0645">Protease</keyword>
<protein>
    <submittedName>
        <fullName evidence="12">S8 family peptidase</fullName>
        <ecNumber evidence="12">3.4.-.-</ecNumber>
    </submittedName>
</protein>
<dbReference type="GO" id="GO:0006508">
    <property type="term" value="P:proteolysis"/>
    <property type="evidence" value="ECO:0007669"/>
    <property type="project" value="UniProtKB-KW"/>
</dbReference>
<dbReference type="PROSITE" id="PS51892">
    <property type="entry name" value="SUBTILASE"/>
    <property type="match status" value="1"/>
</dbReference>
<dbReference type="PANTHER" id="PTHR43806:SF11">
    <property type="entry name" value="CEREVISIN-RELATED"/>
    <property type="match status" value="1"/>
</dbReference>
<comment type="similarity">
    <text evidence="3 9 10">Belongs to the peptidase S8 family.</text>
</comment>
<name>A0AB39BTW5_9BACI</name>
<dbReference type="PANTHER" id="PTHR43806">
    <property type="entry name" value="PEPTIDASE S8"/>
    <property type="match status" value="1"/>
</dbReference>
<comment type="subcellular location">
    <subcellularLocation>
        <location evidence="2">Secreted</location>
    </subcellularLocation>
</comment>
<reference evidence="12" key="1">
    <citation type="submission" date="2024-07" db="EMBL/GenBank/DDBJ databases">
        <title>Identification and characteristics of an arsenic-resistant bacterial isolate, which belongs to a novel species.</title>
        <authorList>
            <person name="Juszczyk A."/>
            <person name="Kowalczyk A."/>
            <person name="Was K."/>
            <person name="Kosowicz W."/>
            <person name="Budzyn A."/>
            <person name="Latowski D."/>
        </authorList>
    </citation>
    <scope>NUCLEOTIDE SEQUENCE</scope>
    <source>
        <strain evidence="12">As8PL</strain>
    </source>
</reference>
<evidence type="ECO:0000256" key="3">
    <source>
        <dbReference type="ARBA" id="ARBA00011073"/>
    </source>
</evidence>
<dbReference type="InterPro" id="IPR034084">
    <property type="entry name" value="Thermitase-like_dom"/>
</dbReference>
<feature type="active site" description="Charge relay system" evidence="9">
    <location>
        <position position="529"/>
    </location>
</feature>
<keyword evidence="7 9" id="KW-0720">Serine protease</keyword>
<dbReference type="RefSeq" id="WP_368504673.1">
    <property type="nucleotide sequence ID" value="NZ_CP162551.1"/>
</dbReference>
<keyword evidence="8" id="KW-0106">Calcium</keyword>
<evidence type="ECO:0000256" key="8">
    <source>
        <dbReference type="ARBA" id="ARBA00022837"/>
    </source>
</evidence>
<dbReference type="PROSITE" id="PS00136">
    <property type="entry name" value="SUBTILASE_ASP"/>
    <property type="match status" value="1"/>
</dbReference>
<feature type="domain" description="Peptidase S8/S53" evidence="11">
    <location>
        <begin position="333"/>
        <end position="577"/>
    </location>
</feature>
<dbReference type="InterPro" id="IPR050131">
    <property type="entry name" value="Peptidase_S8_subtilisin-like"/>
</dbReference>
<feature type="active site" description="Charge relay system" evidence="9">
    <location>
        <position position="342"/>
    </location>
</feature>
<dbReference type="PRINTS" id="PR00723">
    <property type="entry name" value="SUBTILISIN"/>
</dbReference>
<keyword evidence="4" id="KW-0964">Secreted</keyword>
<dbReference type="SUPFAM" id="SSF52743">
    <property type="entry name" value="Subtilisin-like"/>
    <property type="match status" value="1"/>
</dbReference>
<gene>
    <name evidence="12" type="ORF">AB3N04_03085</name>
</gene>
<dbReference type="InterPro" id="IPR036852">
    <property type="entry name" value="Peptidase_S8/S53_dom_sf"/>
</dbReference>
<comment type="cofactor">
    <cofactor evidence="1">
        <name>Ca(2+)</name>
        <dbReference type="ChEBI" id="CHEBI:29108"/>
    </cofactor>
</comment>
<dbReference type="Gene3D" id="3.40.50.200">
    <property type="entry name" value="Peptidase S8/S53 domain"/>
    <property type="match status" value="1"/>
</dbReference>
<dbReference type="Pfam" id="PF00082">
    <property type="entry name" value="Peptidase_S8"/>
    <property type="match status" value="1"/>
</dbReference>
<evidence type="ECO:0000259" key="11">
    <source>
        <dbReference type="Pfam" id="PF00082"/>
    </source>
</evidence>
<dbReference type="PROSITE" id="PS00138">
    <property type="entry name" value="SUBTILASE_SER"/>
    <property type="match status" value="1"/>
</dbReference>
<evidence type="ECO:0000256" key="5">
    <source>
        <dbReference type="ARBA" id="ARBA00022670"/>
    </source>
</evidence>
<accession>A0AB39BTW5</accession>
<evidence type="ECO:0000256" key="7">
    <source>
        <dbReference type="ARBA" id="ARBA00022825"/>
    </source>
</evidence>
<organism evidence="12">
    <name type="scientific">Alkalihalophilus sp. As8PL</name>
    <dbReference type="NCBI Taxonomy" id="3237103"/>
    <lineage>
        <taxon>Bacteria</taxon>
        <taxon>Bacillati</taxon>
        <taxon>Bacillota</taxon>
        <taxon>Bacilli</taxon>
        <taxon>Bacillales</taxon>
        <taxon>Bacillaceae</taxon>
        <taxon>Alkalihalophilus</taxon>
    </lineage>
</organism>
<dbReference type="InterPro" id="IPR023827">
    <property type="entry name" value="Peptidase_S8_Asp-AS"/>
</dbReference>
<dbReference type="InterPro" id="IPR000209">
    <property type="entry name" value="Peptidase_S8/S53_dom"/>
</dbReference>
<dbReference type="GO" id="GO:0004252">
    <property type="term" value="F:serine-type endopeptidase activity"/>
    <property type="evidence" value="ECO:0007669"/>
    <property type="project" value="UniProtKB-UniRule"/>
</dbReference>
<proteinExistence type="inferred from homology"/>
<dbReference type="GO" id="GO:0005576">
    <property type="term" value="C:extracellular region"/>
    <property type="evidence" value="ECO:0007669"/>
    <property type="project" value="UniProtKB-SubCell"/>
</dbReference>
<dbReference type="CDD" id="cd07484">
    <property type="entry name" value="Peptidases_S8_Thermitase_like"/>
    <property type="match status" value="1"/>
</dbReference>
<dbReference type="InterPro" id="IPR022398">
    <property type="entry name" value="Peptidase_S8_His-AS"/>
</dbReference>
<evidence type="ECO:0000256" key="10">
    <source>
        <dbReference type="RuleBase" id="RU003355"/>
    </source>
</evidence>
<evidence type="ECO:0000256" key="2">
    <source>
        <dbReference type="ARBA" id="ARBA00004613"/>
    </source>
</evidence>
<feature type="active site" description="Charge relay system" evidence="9">
    <location>
        <position position="375"/>
    </location>
</feature>
<evidence type="ECO:0000256" key="4">
    <source>
        <dbReference type="ARBA" id="ARBA00022525"/>
    </source>
</evidence>
<dbReference type="InterPro" id="IPR023828">
    <property type="entry name" value="Peptidase_S8_Ser-AS"/>
</dbReference>
<dbReference type="AlphaFoldDB" id="A0AB39BTW5"/>
<dbReference type="PROSITE" id="PS00137">
    <property type="entry name" value="SUBTILASE_HIS"/>
    <property type="match status" value="1"/>
</dbReference>